<dbReference type="AlphaFoldDB" id="A0AAV8PEE3"/>
<keyword evidence="2" id="KW-1185">Reference proteome</keyword>
<name>A0AAV8PEE3_ENSVE</name>
<dbReference type="Proteomes" id="UP001222027">
    <property type="component" value="Unassembled WGS sequence"/>
</dbReference>
<gene>
    <name evidence="1" type="ORF">OPV22_016906</name>
</gene>
<evidence type="ECO:0000313" key="2">
    <source>
        <dbReference type="Proteomes" id="UP001222027"/>
    </source>
</evidence>
<comment type="caution">
    <text evidence="1">The sequence shown here is derived from an EMBL/GenBank/DDBJ whole genome shotgun (WGS) entry which is preliminary data.</text>
</comment>
<protein>
    <submittedName>
        <fullName evidence="1">Uncharacterized protein</fullName>
    </submittedName>
</protein>
<dbReference type="EMBL" id="JAQQAF010000005">
    <property type="protein sequence ID" value="KAJ8484421.1"/>
    <property type="molecule type" value="Genomic_DNA"/>
</dbReference>
<proteinExistence type="predicted"/>
<evidence type="ECO:0000313" key="1">
    <source>
        <dbReference type="EMBL" id="KAJ8484421.1"/>
    </source>
</evidence>
<sequence length="94" mass="10260">MNNSSSLGVRILLSKYGSGYLFKSASKSTLVVGFSPSSAENPSMAEALTLLGVHQLAYLGKATDLFLYERGGFNGFGIRHRVHLMPKPWLHFGK</sequence>
<reference evidence="1 2" key="1">
    <citation type="submission" date="2022-12" db="EMBL/GenBank/DDBJ databases">
        <title>Chromosome-scale assembly of the Ensete ventricosum genome.</title>
        <authorList>
            <person name="Dussert Y."/>
            <person name="Stocks J."/>
            <person name="Wendawek A."/>
            <person name="Woldeyes F."/>
            <person name="Nichols R.A."/>
            <person name="Borrell J.S."/>
        </authorList>
    </citation>
    <scope>NUCLEOTIDE SEQUENCE [LARGE SCALE GENOMIC DNA]</scope>
    <source>
        <strain evidence="2">cv. Maze</strain>
        <tissue evidence="1">Seeds</tissue>
    </source>
</reference>
<organism evidence="1 2">
    <name type="scientific">Ensete ventricosum</name>
    <name type="common">Abyssinian banana</name>
    <name type="synonym">Musa ensete</name>
    <dbReference type="NCBI Taxonomy" id="4639"/>
    <lineage>
        <taxon>Eukaryota</taxon>
        <taxon>Viridiplantae</taxon>
        <taxon>Streptophyta</taxon>
        <taxon>Embryophyta</taxon>
        <taxon>Tracheophyta</taxon>
        <taxon>Spermatophyta</taxon>
        <taxon>Magnoliopsida</taxon>
        <taxon>Liliopsida</taxon>
        <taxon>Zingiberales</taxon>
        <taxon>Musaceae</taxon>
        <taxon>Ensete</taxon>
    </lineage>
</organism>
<accession>A0AAV8PEE3</accession>